<dbReference type="AlphaFoldDB" id="A0AAE0J909"/>
<proteinExistence type="predicted"/>
<evidence type="ECO:0000259" key="2">
    <source>
        <dbReference type="Pfam" id="PF14856"/>
    </source>
</evidence>
<dbReference type="EMBL" id="JAUEPP010000007">
    <property type="protein sequence ID" value="KAK3339135.1"/>
    <property type="molecule type" value="Genomic_DNA"/>
</dbReference>
<keyword evidence="1" id="KW-0732">Signal</keyword>
<evidence type="ECO:0000313" key="3">
    <source>
        <dbReference type="EMBL" id="KAK3339135.1"/>
    </source>
</evidence>
<name>A0AAE0J909_9PEZI</name>
<reference evidence="3" key="1">
    <citation type="journal article" date="2023" name="Mol. Phylogenet. Evol.">
        <title>Genome-scale phylogeny and comparative genomics of the fungal order Sordariales.</title>
        <authorList>
            <person name="Hensen N."/>
            <person name="Bonometti L."/>
            <person name="Westerberg I."/>
            <person name="Brannstrom I.O."/>
            <person name="Guillou S."/>
            <person name="Cros-Aarteil S."/>
            <person name="Calhoun S."/>
            <person name="Haridas S."/>
            <person name="Kuo A."/>
            <person name="Mondo S."/>
            <person name="Pangilinan J."/>
            <person name="Riley R."/>
            <person name="LaButti K."/>
            <person name="Andreopoulos B."/>
            <person name="Lipzen A."/>
            <person name="Chen C."/>
            <person name="Yan M."/>
            <person name="Daum C."/>
            <person name="Ng V."/>
            <person name="Clum A."/>
            <person name="Steindorff A."/>
            <person name="Ohm R.A."/>
            <person name="Martin F."/>
            <person name="Silar P."/>
            <person name="Natvig D.O."/>
            <person name="Lalanne C."/>
            <person name="Gautier V."/>
            <person name="Ament-Velasquez S.L."/>
            <person name="Kruys A."/>
            <person name="Hutchinson M.I."/>
            <person name="Powell A.J."/>
            <person name="Barry K."/>
            <person name="Miller A.N."/>
            <person name="Grigoriev I.V."/>
            <person name="Debuchy R."/>
            <person name="Gladieux P."/>
            <person name="Hiltunen Thoren M."/>
            <person name="Johannesson H."/>
        </authorList>
    </citation>
    <scope>NUCLEOTIDE SEQUENCE</scope>
    <source>
        <strain evidence="3">CBS 560.94</strain>
    </source>
</reference>
<dbReference type="GeneID" id="87862251"/>
<evidence type="ECO:0000256" key="1">
    <source>
        <dbReference type="SAM" id="SignalP"/>
    </source>
</evidence>
<evidence type="ECO:0000313" key="4">
    <source>
        <dbReference type="Proteomes" id="UP001278500"/>
    </source>
</evidence>
<feature type="signal peptide" evidence="1">
    <location>
        <begin position="1"/>
        <end position="18"/>
    </location>
</feature>
<comment type="caution">
    <text evidence="3">The sequence shown here is derived from an EMBL/GenBank/DDBJ whole genome shotgun (WGS) entry which is preliminary data.</text>
</comment>
<feature type="chain" id="PRO_5041982783" evidence="1">
    <location>
        <begin position="19"/>
        <end position="209"/>
    </location>
</feature>
<dbReference type="Proteomes" id="UP001278500">
    <property type="component" value="Unassembled WGS sequence"/>
</dbReference>
<keyword evidence="4" id="KW-1185">Reference proteome</keyword>
<sequence>MRASTILFGLTATIFASAAVIPKEAATVKTAVSPDGYVYNVETEAYIEDTITTADGITHTVLVHPAFKRSVDEHGTSHNPNKSKRLQYTAGGADQCDHSTLVNKTSGASPTTGDCGAVRDYYRRDNGHFEASALLDLLGSEWCRLVITGTCVFGIKSMNVGGTKVGSSNIADLVEVSINTYQSGGRIGAEGVTTCTGWRATTQWAIFHS</sequence>
<accession>A0AAE0J909</accession>
<protein>
    <submittedName>
        <fullName evidence="3">Necrosis-inducing factor-domain-containing protein</fullName>
    </submittedName>
</protein>
<gene>
    <name evidence="3" type="ORF">B0H65DRAFT_433889</name>
</gene>
<feature type="domain" description="Ecp2 effector protein-like" evidence="2">
    <location>
        <begin position="95"/>
        <end position="195"/>
    </location>
</feature>
<dbReference type="Pfam" id="PF14856">
    <property type="entry name" value="Hce2"/>
    <property type="match status" value="1"/>
</dbReference>
<organism evidence="3 4">
    <name type="scientific">Neurospora tetraspora</name>
    <dbReference type="NCBI Taxonomy" id="94610"/>
    <lineage>
        <taxon>Eukaryota</taxon>
        <taxon>Fungi</taxon>
        <taxon>Dikarya</taxon>
        <taxon>Ascomycota</taxon>
        <taxon>Pezizomycotina</taxon>
        <taxon>Sordariomycetes</taxon>
        <taxon>Sordariomycetidae</taxon>
        <taxon>Sordariales</taxon>
        <taxon>Sordariaceae</taxon>
        <taxon>Neurospora</taxon>
    </lineage>
</organism>
<dbReference type="InterPro" id="IPR029226">
    <property type="entry name" value="Ecp2-like"/>
</dbReference>
<dbReference type="RefSeq" id="XP_062678495.1">
    <property type="nucleotide sequence ID" value="XM_062825097.1"/>
</dbReference>
<reference evidence="3" key="2">
    <citation type="submission" date="2023-06" db="EMBL/GenBank/DDBJ databases">
        <authorList>
            <consortium name="Lawrence Berkeley National Laboratory"/>
            <person name="Haridas S."/>
            <person name="Hensen N."/>
            <person name="Bonometti L."/>
            <person name="Westerberg I."/>
            <person name="Brannstrom I.O."/>
            <person name="Guillou S."/>
            <person name="Cros-Aarteil S."/>
            <person name="Calhoun S."/>
            <person name="Kuo A."/>
            <person name="Mondo S."/>
            <person name="Pangilinan J."/>
            <person name="Riley R."/>
            <person name="Labutti K."/>
            <person name="Andreopoulos B."/>
            <person name="Lipzen A."/>
            <person name="Chen C."/>
            <person name="Yanf M."/>
            <person name="Daum C."/>
            <person name="Ng V."/>
            <person name="Clum A."/>
            <person name="Steindorff A."/>
            <person name="Ohm R."/>
            <person name="Martin F."/>
            <person name="Silar P."/>
            <person name="Natvig D."/>
            <person name="Lalanne C."/>
            <person name="Gautier V."/>
            <person name="Ament-Velasquez S.L."/>
            <person name="Kruys A."/>
            <person name="Hutchinson M.I."/>
            <person name="Powell A.J."/>
            <person name="Barry K."/>
            <person name="Miller A.N."/>
            <person name="Grigoriev I.V."/>
            <person name="Debuchy R."/>
            <person name="Gladieux P."/>
            <person name="Thoren M.H."/>
            <person name="Johannesson H."/>
        </authorList>
    </citation>
    <scope>NUCLEOTIDE SEQUENCE</scope>
    <source>
        <strain evidence="3">CBS 560.94</strain>
    </source>
</reference>